<proteinExistence type="predicted"/>
<dbReference type="EMBL" id="JBBYAK010000001">
    <property type="protein sequence ID" value="MEL3956713.1"/>
    <property type="molecule type" value="Genomic_DNA"/>
</dbReference>
<gene>
    <name evidence="1" type="ORF">NST17_05830</name>
</gene>
<keyword evidence="2" id="KW-1185">Reference proteome</keyword>
<protein>
    <recommendedName>
        <fullName evidence="3">Cytochrome P450</fullName>
    </recommendedName>
</protein>
<name>A0ABU9JV39_9BACI</name>
<evidence type="ECO:0000313" key="1">
    <source>
        <dbReference type="EMBL" id="MEL3956713.1"/>
    </source>
</evidence>
<dbReference type="Gene3D" id="1.10.630.10">
    <property type="entry name" value="Cytochrome P450"/>
    <property type="match status" value="1"/>
</dbReference>
<reference evidence="1 2" key="1">
    <citation type="submission" date="2024-03" db="EMBL/GenBank/DDBJ databases">
        <title>Bacilli Hybrid Assemblies.</title>
        <authorList>
            <person name="Kovac J."/>
        </authorList>
    </citation>
    <scope>NUCLEOTIDE SEQUENCE [LARGE SCALE GENOMIC DNA]</scope>
    <source>
        <strain evidence="1 2">FSL M8-0022</strain>
    </source>
</reference>
<sequence>MSTNQIPRDEGMDNSLALLKEGYLFINNRVEKFQSDIFETRLMGQKVICMRGKEAAELFYDVDKFQRKWAIPNRIQETLLGKRGVQTLDGKQHLIRKHLFMSLMTPPHQKQLAEQIAEYWEREKKQWERKEKIILFEEAKKVLCKVACSWAGVPLLELEADSRADDFISMVYAFGTIGPEHWKGRIARNRVEEWIEEIIENVRSGEIKAEPDSALYKMAFYKEADGQHFSTHLAAVEGPASSAVSICAMECLAWVRAVIASSSIVPLSPYCSFADCSWLIAWSKSTASGLLYAFSNCCITCSNISFTSIISFPYRSFTY</sequence>
<dbReference type="InterPro" id="IPR036396">
    <property type="entry name" value="Cyt_P450_sf"/>
</dbReference>
<comment type="caution">
    <text evidence="1">The sequence shown here is derived from an EMBL/GenBank/DDBJ whole genome shotgun (WGS) entry which is preliminary data.</text>
</comment>
<dbReference type="RefSeq" id="WP_342019913.1">
    <property type="nucleotide sequence ID" value="NZ_JBBYAK010000001.1"/>
</dbReference>
<dbReference type="SUPFAM" id="SSF48264">
    <property type="entry name" value="Cytochrome P450"/>
    <property type="match status" value="1"/>
</dbReference>
<evidence type="ECO:0000313" key="2">
    <source>
        <dbReference type="Proteomes" id="UP001459714"/>
    </source>
</evidence>
<dbReference type="Proteomes" id="UP001459714">
    <property type="component" value="Unassembled WGS sequence"/>
</dbReference>
<accession>A0ABU9JV39</accession>
<organism evidence="1 2">
    <name type="scientific">Caldifermentibacillus hisashii</name>
    <dbReference type="NCBI Taxonomy" id="996558"/>
    <lineage>
        <taxon>Bacteria</taxon>
        <taxon>Bacillati</taxon>
        <taxon>Bacillota</taxon>
        <taxon>Bacilli</taxon>
        <taxon>Bacillales</taxon>
        <taxon>Bacillaceae</taxon>
        <taxon>Caldifermentibacillus</taxon>
    </lineage>
</organism>
<evidence type="ECO:0008006" key="3">
    <source>
        <dbReference type="Google" id="ProtNLM"/>
    </source>
</evidence>